<sequence length="276" mass="28197">MKYSFTLAALATVVSADFTSIFNITATPDQVVTSTGAPAPGQPGAIGQFNYAIDSNTDTICYDITLTGVTGDYQSAALTATHIHQGLKGASGPPRIVFPNPGPITDGVRRSVGCLTGPFVTGIKGADNVTDTGAGFKLSQIEANPAGFFTDSHTALFVPGAVRGQLDQSFKLIDSPSIPPSGNGSVITTATLTKTVDVTITQCPAAKTDCPANEKYPAVVKTAVVYTTVCPVSELPYYTKAYTPTATAPGVMFTGAASANKMGGALMAAGFVAALL</sequence>
<feature type="domain" description="CHRD" evidence="2">
    <location>
        <begin position="20"/>
        <end position="168"/>
    </location>
</feature>
<accession>A0A8H7W6Z6</accession>
<evidence type="ECO:0000313" key="4">
    <source>
        <dbReference type="Proteomes" id="UP000664132"/>
    </source>
</evidence>
<dbReference type="Proteomes" id="UP000664132">
    <property type="component" value="Unassembled WGS sequence"/>
</dbReference>
<proteinExistence type="predicted"/>
<keyword evidence="1" id="KW-0732">Signal</keyword>
<comment type="caution">
    <text evidence="3">The sequence shown here is derived from an EMBL/GenBank/DDBJ whole genome shotgun (WGS) entry which is preliminary data.</text>
</comment>
<dbReference type="SMART" id="SM00754">
    <property type="entry name" value="CHRD"/>
    <property type="match status" value="1"/>
</dbReference>
<evidence type="ECO:0000313" key="3">
    <source>
        <dbReference type="EMBL" id="KAG4413174.1"/>
    </source>
</evidence>
<protein>
    <recommendedName>
        <fullName evidence="2">CHRD domain-containing protein</fullName>
    </recommendedName>
</protein>
<keyword evidence="4" id="KW-1185">Reference proteome</keyword>
<feature type="signal peptide" evidence="1">
    <location>
        <begin position="1"/>
        <end position="16"/>
    </location>
</feature>
<dbReference type="AlphaFoldDB" id="A0A8H7W6Z6"/>
<gene>
    <name evidence="3" type="ORF">IFR04_013676</name>
</gene>
<feature type="chain" id="PRO_5034188050" description="CHRD domain-containing protein" evidence="1">
    <location>
        <begin position="17"/>
        <end position="276"/>
    </location>
</feature>
<dbReference type="InterPro" id="IPR010895">
    <property type="entry name" value="CHRD"/>
</dbReference>
<name>A0A8H7W6Z6_9HELO</name>
<evidence type="ECO:0000259" key="2">
    <source>
        <dbReference type="SMART" id="SM00754"/>
    </source>
</evidence>
<reference evidence="3" key="1">
    <citation type="submission" date="2021-02" db="EMBL/GenBank/DDBJ databases">
        <title>Genome sequence Cadophora malorum strain M34.</title>
        <authorList>
            <person name="Stefanovic E."/>
            <person name="Vu D."/>
            <person name="Scully C."/>
            <person name="Dijksterhuis J."/>
            <person name="Roader J."/>
            <person name="Houbraken J."/>
        </authorList>
    </citation>
    <scope>NUCLEOTIDE SEQUENCE</scope>
    <source>
        <strain evidence="3">M34</strain>
    </source>
</reference>
<dbReference type="OrthoDB" id="3554264at2759"/>
<dbReference type="Pfam" id="PF07452">
    <property type="entry name" value="CHRD"/>
    <property type="match status" value="1"/>
</dbReference>
<dbReference type="EMBL" id="JAFJYH010000329">
    <property type="protein sequence ID" value="KAG4413174.1"/>
    <property type="molecule type" value="Genomic_DNA"/>
</dbReference>
<evidence type="ECO:0000256" key="1">
    <source>
        <dbReference type="SAM" id="SignalP"/>
    </source>
</evidence>
<organism evidence="3 4">
    <name type="scientific">Cadophora malorum</name>
    <dbReference type="NCBI Taxonomy" id="108018"/>
    <lineage>
        <taxon>Eukaryota</taxon>
        <taxon>Fungi</taxon>
        <taxon>Dikarya</taxon>
        <taxon>Ascomycota</taxon>
        <taxon>Pezizomycotina</taxon>
        <taxon>Leotiomycetes</taxon>
        <taxon>Helotiales</taxon>
        <taxon>Ploettnerulaceae</taxon>
        <taxon>Cadophora</taxon>
    </lineage>
</organism>